<evidence type="ECO:0000259" key="1">
    <source>
        <dbReference type="PROSITE" id="PS51729"/>
    </source>
</evidence>
<comment type="caution">
    <text evidence="2">The sequence shown here is derived from an EMBL/GenBank/DDBJ whole genome shotgun (WGS) entry which is preliminary data.</text>
</comment>
<dbReference type="AlphaFoldDB" id="A0A7J9UY98"/>
<dbReference type="InterPro" id="IPR016181">
    <property type="entry name" value="Acyl_CoA_acyltransferase"/>
</dbReference>
<proteinExistence type="predicted"/>
<dbReference type="EMBL" id="WHPD01002811">
    <property type="protein sequence ID" value="MPV89596.1"/>
    <property type="molecule type" value="Genomic_DNA"/>
</dbReference>
<dbReference type="GO" id="GO:0016740">
    <property type="term" value="F:transferase activity"/>
    <property type="evidence" value="ECO:0007669"/>
    <property type="project" value="UniProtKB-KW"/>
</dbReference>
<dbReference type="PANTHER" id="PTHR31435">
    <property type="entry name" value="PROTEIN NATD1"/>
    <property type="match status" value="1"/>
</dbReference>
<dbReference type="PROSITE" id="PS51729">
    <property type="entry name" value="GNAT_YJDJ"/>
    <property type="match status" value="1"/>
</dbReference>
<keyword evidence="2" id="KW-0808">Transferase</keyword>
<organism evidence="2 3">
    <name type="scientific">Georgenia ruanii</name>
    <dbReference type="NCBI Taxonomy" id="348442"/>
    <lineage>
        <taxon>Bacteria</taxon>
        <taxon>Bacillati</taxon>
        <taxon>Actinomycetota</taxon>
        <taxon>Actinomycetes</taxon>
        <taxon>Micrococcales</taxon>
        <taxon>Bogoriellaceae</taxon>
        <taxon>Georgenia</taxon>
    </lineage>
</organism>
<dbReference type="InterPro" id="IPR031165">
    <property type="entry name" value="GNAT_YJDJ"/>
</dbReference>
<sequence length="102" mass="11104">MANIDLVNVPERHRYEARIAGKLAGFTQYRVVGDQDVFVHTVVDPAHEGRGVGSAIVRGALDDVRAHGRRAVAVCPFMAAWLGRHPGLYDDILDEAPGTARD</sequence>
<dbReference type="CDD" id="cd04301">
    <property type="entry name" value="NAT_SF"/>
    <property type="match status" value="1"/>
</dbReference>
<dbReference type="Pfam" id="PF14542">
    <property type="entry name" value="Acetyltransf_CG"/>
    <property type="match status" value="1"/>
</dbReference>
<evidence type="ECO:0000313" key="3">
    <source>
        <dbReference type="Proteomes" id="UP000429644"/>
    </source>
</evidence>
<feature type="domain" description="N-acetyltransferase" evidence="1">
    <location>
        <begin position="7"/>
        <end position="94"/>
    </location>
</feature>
<dbReference type="RefSeq" id="WP_152232333.1">
    <property type="nucleotide sequence ID" value="NZ_BAAAOT010000012.1"/>
</dbReference>
<evidence type="ECO:0000313" key="2">
    <source>
        <dbReference type="EMBL" id="MPV89596.1"/>
    </source>
</evidence>
<dbReference type="PANTHER" id="PTHR31435:SF10">
    <property type="entry name" value="BSR4717 PROTEIN"/>
    <property type="match status" value="1"/>
</dbReference>
<protein>
    <submittedName>
        <fullName evidence="2">GNAT family N-acetyltransferase</fullName>
    </submittedName>
</protein>
<dbReference type="Proteomes" id="UP000429644">
    <property type="component" value="Unassembled WGS sequence"/>
</dbReference>
<dbReference type="OrthoDB" id="5405911at2"/>
<dbReference type="InterPro" id="IPR045057">
    <property type="entry name" value="Gcn5-rel_NAT"/>
</dbReference>
<gene>
    <name evidence="2" type="ORF">GB882_13035</name>
</gene>
<reference evidence="2 3" key="1">
    <citation type="submission" date="2019-10" db="EMBL/GenBank/DDBJ databases">
        <title>Georgenia wutianyii sp. nov. and Georgenia yuyongxinii sp. nov. isolated from plateau pika (Ochotona curzoniae) in the Qinghai-Tibet plateau of China.</title>
        <authorList>
            <person name="Tian Z."/>
        </authorList>
    </citation>
    <scope>NUCLEOTIDE SEQUENCE [LARGE SCALE GENOMIC DNA]</scope>
    <source>
        <strain evidence="2 3">JCM 15130</strain>
    </source>
</reference>
<dbReference type="SUPFAM" id="SSF55729">
    <property type="entry name" value="Acyl-CoA N-acyltransferases (Nat)"/>
    <property type="match status" value="1"/>
</dbReference>
<accession>A0A7J9UY98</accession>
<dbReference type="Gene3D" id="3.40.630.30">
    <property type="match status" value="1"/>
</dbReference>
<name>A0A7J9UY98_9MICO</name>
<keyword evidence="3" id="KW-1185">Reference proteome</keyword>